<dbReference type="InterPro" id="IPR039657">
    <property type="entry name" value="Dimethylallyltransferase"/>
</dbReference>
<dbReference type="EC" id="2.5.1.75" evidence="10"/>
<evidence type="ECO:0000313" key="15">
    <source>
        <dbReference type="EMBL" id="SGZ06025.1"/>
    </source>
</evidence>
<feature type="site" description="Interaction with substrate tRNA" evidence="10">
    <location>
        <position position="126"/>
    </location>
</feature>
<evidence type="ECO:0000256" key="1">
    <source>
        <dbReference type="ARBA" id="ARBA00001946"/>
    </source>
</evidence>
<feature type="binding site" evidence="10">
    <location>
        <begin position="15"/>
        <end position="20"/>
    </location>
    <ligand>
        <name>substrate</name>
    </ligand>
</feature>
<evidence type="ECO:0000256" key="6">
    <source>
        <dbReference type="ARBA" id="ARBA00022741"/>
    </source>
</evidence>
<evidence type="ECO:0000256" key="5">
    <source>
        <dbReference type="ARBA" id="ARBA00022694"/>
    </source>
</evidence>
<organism evidence="15 17">
    <name type="scientific">Moritella viscosa</name>
    <dbReference type="NCBI Taxonomy" id="80854"/>
    <lineage>
        <taxon>Bacteria</taxon>
        <taxon>Pseudomonadati</taxon>
        <taxon>Pseudomonadota</taxon>
        <taxon>Gammaproteobacteria</taxon>
        <taxon>Alteromonadales</taxon>
        <taxon>Moritellaceae</taxon>
        <taxon>Moritella</taxon>
    </lineage>
</organism>
<comment type="cofactor">
    <cofactor evidence="1 10">
        <name>Mg(2+)</name>
        <dbReference type="ChEBI" id="CHEBI:18420"/>
    </cofactor>
</comment>
<evidence type="ECO:0000256" key="4">
    <source>
        <dbReference type="ARBA" id="ARBA00022679"/>
    </source>
</evidence>
<dbReference type="KEGG" id="mvs:MVIS_0184"/>
<dbReference type="Proteomes" id="UP000182660">
    <property type="component" value="Unassembled WGS sequence"/>
</dbReference>
<comment type="subunit">
    <text evidence="10">Monomer.</text>
</comment>
<keyword evidence="7 10" id="KW-0067">ATP-binding</keyword>
<reference evidence="14 16" key="1">
    <citation type="submission" date="2016-11" db="EMBL/GenBank/DDBJ databases">
        <authorList>
            <person name="Klemetsen T."/>
        </authorList>
    </citation>
    <scope>NUCLEOTIDE SEQUENCE [LARGE SCALE GENOMIC DNA]</scope>
    <source>
        <strain evidence="14">MT 2528</strain>
    </source>
</reference>
<keyword evidence="16" id="KW-1185">Reference proteome</keyword>
<gene>
    <name evidence="10" type="primary">miaA</name>
    <name evidence="14" type="ORF">MT2528_2795</name>
    <name evidence="15" type="ORF">NVI5450_2989</name>
</gene>
<evidence type="ECO:0000256" key="12">
    <source>
        <dbReference type="RuleBase" id="RU003784"/>
    </source>
</evidence>
<keyword evidence="6 10" id="KW-0547">Nucleotide-binding</keyword>
<feature type="region of interest" description="Interaction with substrate tRNA" evidence="10">
    <location>
        <begin position="38"/>
        <end position="41"/>
    </location>
</feature>
<comment type="caution">
    <text evidence="10">Lacks conserved residue(s) required for the propagation of feature annotation.</text>
</comment>
<dbReference type="OrthoDB" id="9776390at2"/>
<evidence type="ECO:0000256" key="8">
    <source>
        <dbReference type="ARBA" id="ARBA00022842"/>
    </source>
</evidence>
<protein>
    <recommendedName>
        <fullName evidence="10">tRNA dimethylallyltransferase</fullName>
        <ecNumber evidence="10">2.5.1.75</ecNumber>
    </recommendedName>
    <alternativeName>
        <fullName evidence="10">Dimethylallyl diphosphate:tRNA dimethylallyltransferase</fullName>
        <shortName evidence="10">DMAPP:tRNA dimethylallyltransferase</shortName>
        <shortName evidence="10">DMATase</shortName>
    </alternativeName>
    <alternativeName>
        <fullName evidence="10">Isopentenyl-diphosphate:tRNA isopentenyltransferase</fullName>
        <shortName evidence="10">IPP transferase</shortName>
        <shortName evidence="10">IPPT</shortName>
        <shortName evidence="10">IPTase</shortName>
    </alternativeName>
</protein>
<evidence type="ECO:0000313" key="14">
    <source>
        <dbReference type="EMBL" id="SGY94492.1"/>
    </source>
</evidence>
<dbReference type="SUPFAM" id="SSF52540">
    <property type="entry name" value="P-loop containing nucleoside triphosphate hydrolases"/>
    <property type="match status" value="2"/>
</dbReference>
<evidence type="ECO:0000313" key="17">
    <source>
        <dbReference type="Proteomes" id="UP000183794"/>
    </source>
</evidence>
<dbReference type="PATRIC" id="fig|80854.5.peg.191"/>
<feature type="binding site" evidence="10">
    <location>
        <begin position="13"/>
        <end position="20"/>
    </location>
    <ligand>
        <name>ATP</name>
        <dbReference type="ChEBI" id="CHEBI:30616"/>
    </ligand>
</feature>
<dbReference type="Proteomes" id="UP000183794">
    <property type="component" value="Unassembled WGS sequence"/>
</dbReference>
<proteinExistence type="inferred from homology"/>
<dbReference type="InterPro" id="IPR027417">
    <property type="entry name" value="P-loop_NTPase"/>
</dbReference>
<evidence type="ECO:0000256" key="2">
    <source>
        <dbReference type="ARBA" id="ARBA00003213"/>
    </source>
</evidence>
<comment type="similarity">
    <text evidence="3 10 13">Belongs to the IPP transferase family.</text>
</comment>
<dbReference type="NCBIfam" id="TIGR00174">
    <property type="entry name" value="miaA"/>
    <property type="match status" value="1"/>
</dbReference>
<dbReference type="GO" id="GO:0005524">
    <property type="term" value="F:ATP binding"/>
    <property type="evidence" value="ECO:0007669"/>
    <property type="project" value="UniProtKB-UniRule"/>
</dbReference>
<dbReference type="GO" id="GO:0006400">
    <property type="term" value="P:tRNA modification"/>
    <property type="evidence" value="ECO:0007669"/>
    <property type="project" value="TreeGrafter"/>
</dbReference>
<name>A0A090I8L9_9GAMM</name>
<evidence type="ECO:0000313" key="16">
    <source>
        <dbReference type="Proteomes" id="UP000182660"/>
    </source>
</evidence>
<accession>A0A090I8L9</accession>
<dbReference type="HOGENOM" id="CLU_032616_0_1_6"/>
<keyword evidence="5 10" id="KW-0819">tRNA processing</keyword>
<dbReference type="HAMAP" id="MF_00185">
    <property type="entry name" value="IPP_trans"/>
    <property type="match status" value="1"/>
</dbReference>
<keyword evidence="8 10" id="KW-0460">Magnesium</keyword>
<keyword evidence="4 10" id="KW-0808">Transferase</keyword>
<sequence length="307" mass="35193">MSQQEYNLIVVLGATASGKTRLGVELAKQLNGEVISGDSRQVYTGLDIGSGKDLAEYGEVPYHLIDIIEPGKEYNAFQFQRDFFQAFNDINQRDKLPLLVGGTGLYIDAVVAGYEFVQVDKNITQREQFANMALEAVQEILLELDNEAYQATDITVRPRLYRAIEIAQYTTSQTMPSVKKPLPDIKPLYFGIKWERSVLRQRITLRLKERLENGMIEEVEGLLAQGVTHEKLEYFGLEYRFVSQYVEGKISYDDMFDKLNVAIHKYAKRQDTWFRRMERQGAIIHWLDGTGDINQQAQAVLSQFQQS</sequence>
<dbReference type="Pfam" id="PF01715">
    <property type="entry name" value="IPPT"/>
    <property type="match status" value="1"/>
</dbReference>
<evidence type="ECO:0000256" key="11">
    <source>
        <dbReference type="RuleBase" id="RU003783"/>
    </source>
</evidence>
<feature type="site" description="Interaction with substrate tRNA" evidence="10">
    <location>
        <position position="103"/>
    </location>
</feature>
<dbReference type="RefSeq" id="WP_045108671.1">
    <property type="nucleotide sequence ID" value="NZ_CAWQZC010000079.1"/>
</dbReference>
<dbReference type="InterPro" id="IPR018022">
    <property type="entry name" value="IPT"/>
</dbReference>
<comment type="catalytic activity">
    <reaction evidence="9 10 11">
        <text>adenosine(37) in tRNA + dimethylallyl diphosphate = N(6)-dimethylallyladenosine(37) in tRNA + diphosphate</text>
        <dbReference type="Rhea" id="RHEA:26482"/>
        <dbReference type="Rhea" id="RHEA-COMP:10162"/>
        <dbReference type="Rhea" id="RHEA-COMP:10375"/>
        <dbReference type="ChEBI" id="CHEBI:33019"/>
        <dbReference type="ChEBI" id="CHEBI:57623"/>
        <dbReference type="ChEBI" id="CHEBI:74411"/>
        <dbReference type="ChEBI" id="CHEBI:74415"/>
        <dbReference type="EC" id="2.5.1.75"/>
    </reaction>
</comment>
<dbReference type="AlphaFoldDB" id="A0A090I8L9"/>
<dbReference type="Gene3D" id="3.40.50.300">
    <property type="entry name" value="P-loop containing nucleotide triphosphate hydrolases"/>
    <property type="match status" value="1"/>
</dbReference>
<dbReference type="PANTHER" id="PTHR11088:SF60">
    <property type="entry name" value="TRNA DIMETHYLALLYLTRANSFERASE"/>
    <property type="match status" value="1"/>
</dbReference>
<comment type="function">
    <text evidence="2 10 12">Catalyzes the transfer of a dimethylallyl group onto the adenine at position 37 in tRNAs that read codons beginning with uridine, leading to the formation of N6-(dimethylallyl)adenosine (i(6)A).</text>
</comment>
<evidence type="ECO:0000256" key="13">
    <source>
        <dbReference type="RuleBase" id="RU003785"/>
    </source>
</evidence>
<evidence type="ECO:0000256" key="10">
    <source>
        <dbReference type="HAMAP-Rule" id="MF_00185"/>
    </source>
</evidence>
<dbReference type="EMBL" id="FPLJ01000062">
    <property type="protein sequence ID" value="SGY94492.1"/>
    <property type="molecule type" value="Genomic_DNA"/>
</dbReference>
<dbReference type="GO" id="GO:0052381">
    <property type="term" value="F:tRNA dimethylallyltransferase activity"/>
    <property type="evidence" value="ECO:0007669"/>
    <property type="project" value="UniProtKB-UniRule"/>
</dbReference>
<evidence type="ECO:0000256" key="9">
    <source>
        <dbReference type="ARBA" id="ARBA00049563"/>
    </source>
</evidence>
<dbReference type="PANTHER" id="PTHR11088">
    <property type="entry name" value="TRNA DIMETHYLALLYLTRANSFERASE"/>
    <property type="match status" value="1"/>
</dbReference>
<dbReference type="STRING" id="80854.MVIS_0184"/>
<evidence type="ECO:0000256" key="3">
    <source>
        <dbReference type="ARBA" id="ARBA00005842"/>
    </source>
</evidence>
<reference evidence="15 17" key="2">
    <citation type="submission" date="2016-11" db="EMBL/GenBank/DDBJ databases">
        <authorList>
            <person name="Jaros S."/>
            <person name="Januszkiewicz K."/>
            <person name="Wedrychowicz H."/>
        </authorList>
    </citation>
    <scope>NUCLEOTIDE SEQUENCE [LARGE SCALE GENOMIC DNA]</scope>
    <source>
        <strain evidence="15">NVI 5450</strain>
    </source>
</reference>
<dbReference type="GeneID" id="61296628"/>
<dbReference type="EMBL" id="FPLD01000079">
    <property type="protein sequence ID" value="SGZ06025.1"/>
    <property type="molecule type" value="Genomic_DNA"/>
</dbReference>
<evidence type="ECO:0000256" key="7">
    <source>
        <dbReference type="ARBA" id="ARBA00022840"/>
    </source>
</evidence>